<dbReference type="FunFam" id="2.60.40.60:FF:000075">
    <property type="entry name" value="FAT atypical cadherin 1"/>
    <property type="match status" value="1"/>
</dbReference>
<feature type="domain" description="Cadherin" evidence="21">
    <location>
        <begin position="1766"/>
        <end position="1879"/>
    </location>
</feature>
<feature type="disulfide bond" evidence="15">
    <location>
        <begin position="3926"/>
        <end position="3935"/>
    </location>
</feature>
<feature type="domain" description="Cadherin" evidence="21">
    <location>
        <begin position="1457"/>
        <end position="1562"/>
    </location>
</feature>
<evidence type="ECO:0000256" key="3">
    <source>
        <dbReference type="ARBA" id="ARBA00022475"/>
    </source>
</evidence>
<dbReference type="FunFam" id="2.60.40.60:FF:000024">
    <property type="entry name" value="FAT atypical cadherin 3"/>
    <property type="match status" value="1"/>
</dbReference>
<dbReference type="InterPro" id="IPR020894">
    <property type="entry name" value="Cadherin_CS"/>
</dbReference>
<accession>A0A8D1K884</accession>
<feature type="domain" description="Cadherin" evidence="21">
    <location>
        <begin position="3126"/>
        <end position="3230"/>
    </location>
</feature>
<dbReference type="FunFam" id="2.60.40.60:FF:000107">
    <property type="entry name" value="FAT atypical cadherin 1"/>
    <property type="match status" value="1"/>
</dbReference>
<feature type="domain" description="Cadherin" evidence="21">
    <location>
        <begin position="1246"/>
        <end position="1357"/>
    </location>
</feature>
<feature type="domain" description="EGF-like" evidence="20">
    <location>
        <begin position="3899"/>
        <end position="3936"/>
    </location>
</feature>
<dbReference type="FunFam" id="2.60.40.60:FF:000035">
    <property type="entry name" value="Protocadherin Fat 3"/>
    <property type="match status" value="1"/>
</dbReference>
<keyword evidence="6 18" id="KW-0732">Signal</keyword>
<dbReference type="FunFam" id="2.60.40.60:FF:000079">
    <property type="entry name" value="FAT atypical cadherin 1"/>
    <property type="match status" value="1"/>
</dbReference>
<dbReference type="SMART" id="SM00282">
    <property type="entry name" value="LamG"/>
    <property type="match status" value="1"/>
</dbReference>
<dbReference type="InterPro" id="IPR000152">
    <property type="entry name" value="EGF-type_Asp/Asn_hydroxyl_site"/>
</dbReference>
<feature type="disulfide bond" evidence="15">
    <location>
        <begin position="3685"/>
        <end position="3702"/>
    </location>
</feature>
<feature type="domain" description="Laminin G" evidence="19">
    <location>
        <begin position="3715"/>
        <end position="3895"/>
    </location>
</feature>
<dbReference type="FunFam" id="2.60.40.60:FF:000052">
    <property type="entry name" value="FAT atypical cadherin 1"/>
    <property type="match status" value="1"/>
</dbReference>
<dbReference type="SMART" id="SM00179">
    <property type="entry name" value="EGF_CA"/>
    <property type="match status" value="4"/>
</dbReference>
<evidence type="ECO:0000313" key="23">
    <source>
        <dbReference type="Proteomes" id="UP000694722"/>
    </source>
</evidence>
<dbReference type="FunFam" id="2.60.40.60:FF:000037">
    <property type="entry name" value="FAT atypical cadherin 1"/>
    <property type="match status" value="1"/>
</dbReference>
<feature type="domain" description="Cadherin" evidence="21">
    <location>
        <begin position="2810"/>
        <end position="2918"/>
    </location>
</feature>
<dbReference type="InterPro" id="IPR000742">
    <property type="entry name" value="EGF"/>
</dbReference>
<feature type="disulfide bond" evidence="15">
    <location>
        <begin position="4001"/>
        <end position="4010"/>
    </location>
</feature>
<dbReference type="FunFam" id="2.60.40.60:FF:000064">
    <property type="entry name" value="FAT atypical cadherin 1"/>
    <property type="match status" value="1"/>
</dbReference>
<feature type="domain" description="Cadherin" evidence="21">
    <location>
        <begin position="2919"/>
        <end position="3023"/>
    </location>
</feature>
<dbReference type="InterPro" id="IPR001881">
    <property type="entry name" value="EGF-like_Ca-bd_dom"/>
</dbReference>
<feature type="domain" description="Cadherin" evidence="21">
    <location>
        <begin position="2597"/>
        <end position="2703"/>
    </location>
</feature>
<dbReference type="FunFam" id="2.60.40.60:FF:000089">
    <property type="entry name" value="FAT atypical cadherin 1"/>
    <property type="match status" value="1"/>
</dbReference>
<dbReference type="FunFam" id="2.10.25.10:FF:000179">
    <property type="entry name" value="FAT atypical cadherin 1"/>
    <property type="match status" value="1"/>
</dbReference>
<feature type="domain" description="Cadherin" evidence="21">
    <location>
        <begin position="823"/>
        <end position="927"/>
    </location>
</feature>
<dbReference type="SUPFAM" id="SSF57196">
    <property type="entry name" value="EGF/Laminin"/>
    <property type="match status" value="2"/>
</dbReference>
<dbReference type="InterPro" id="IPR013320">
    <property type="entry name" value="ConA-like_dom_sf"/>
</dbReference>
<evidence type="ECO:0000256" key="2">
    <source>
        <dbReference type="ARBA" id="ARBA00004479"/>
    </source>
</evidence>
<feature type="domain" description="EGF-like" evidence="20">
    <location>
        <begin position="3938"/>
        <end position="3974"/>
    </location>
</feature>
<dbReference type="PROSITE" id="PS01186">
    <property type="entry name" value="EGF_2"/>
    <property type="match status" value="1"/>
</dbReference>
<evidence type="ECO:0000256" key="13">
    <source>
        <dbReference type="ARBA" id="ARBA00023180"/>
    </source>
</evidence>
<keyword evidence="7" id="KW-0677">Repeat</keyword>
<dbReference type="FunFam" id="2.60.40.60:FF:000071">
    <property type="entry name" value="FAT atypical cadherin 1"/>
    <property type="match status" value="1"/>
</dbReference>
<keyword evidence="4 15" id="KW-0245">EGF-like domain</keyword>
<dbReference type="Proteomes" id="UP000694722">
    <property type="component" value="Unplaced"/>
</dbReference>
<dbReference type="FunFam" id="2.10.25.10:FF:000152">
    <property type="entry name" value="FAT atypical cadherin 1"/>
    <property type="match status" value="1"/>
</dbReference>
<feature type="domain" description="Cadherin" evidence="21">
    <location>
        <begin position="2082"/>
        <end position="2182"/>
    </location>
</feature>
<feature type="domain" description="Cadherin" evidence="21">
    <location>
        <begin position="928"/>
        <end position="1034"/>
    </location>
</feature>
<dbReference type="SUPFAM" id="SSF49899">
    <property type="entry name" value="Concanavalin A-like lectins/glucanases"/>
    <property type="match status" value="1"/>
</dbReference>
<feature type="domain" description="Cadherin" evidence="21">
    <location>
        <begin position="1140"/>
        <end position="1245"/>
    </location>
</feature>
<dbReference type="InterPro" id="IPR049883">
    <property type="entry name" value="NOTCH1_EGF-like"/>
</dbReference>
<evidence type="ECO:0000256" key="10">
    <source>
        <dbReference type="ARBA" id="ARBA00022989"/>
    </source>
</evidence>
<proteinExistence type="predicted"/>
<keyword evidence="9" id="KW-0130">Cell adhesion</keyword>
<feature type="chain" id="PRO_5034946554" description="Protocadherin Fat 1" evidence="18">
    <location>
        <begin position="24"/>
        <end position="4474"/>
    </location>
</feature>
<dbReference type="GO" id="GO:0005886">
    <property type="term" value="C:plasma membrane"/>
    <property type="evidence" value="ECO:0007669"/>
    <property type="project" value="UniProtKB-SubCell"/>
</dbReference>
<dbReference type="PANTHER" id="PTHR24025">
    <property type="entry name" value="DESMOGLEIN FAMILY MEMBER"/>
    <property type="match status" value="1"/>
</dbReference>
<dbReference type="Gene3D" id="2.60.40.60">
    <property type="entry name" value="Cadherins"/>
    <property type="match status" value="33"/>
</dbReference>
<evidence type="ECO:0000313" key="22">
    <source>
        <dbReference type="Ensembl" id="ENSSSCP00040016464.1"/>
    </source>
</evidence>
<evidence type="ECO:0000259" key="19">
    <source>
        <dbReference type="PROSITE" id="PS50025"/>
    </source>
</evidence>
<feature type="signal peptide" evidence="18">
    <location>
        <begin position="1"/>
        <end position="23"/>
    </location>
</feature>
<dbReference type="FunFam" id="2.60.40.60:FF:000161">
    <property type="entry name" value="FAT atypical cadherin 1"/>
    <property type="match status" value="1"/>
</dbReference>
<dbReference type="InterPro" id="IPR050971">
    <property type="entry name" value="Cadherin-domain_protein"/>
</dbReference>
<feature type="domain" description="Cadherin" evidence="21">
    <location>
        <begin position="35"/>
        <end position="149"/>
    </location>
</feature>
<dbReference type="Pfam" id="PF00008">
    <property type="entry name" value="EGF"/>
    <property type="match status" value="2"/>
</dbReference>
<keyword evidence="3" id="KW-1003">Cell membrane</keyword>
<dbReference type="PROSITE" id="PS50025">
    <property type="entry name" value="LAM_G_DOMAIN"/>
    <property type="match status" value="1"/>
</dbReference>
<feature type="region of interest" description="Disordered" evidence="16">
    <location>
        <begin position="4315"/>
        <end position="4366"/>
    </location>
</feature>
<comment type="caution">
    <text evidence="15">Lacks conserved residue(s) required for the propagation of feature annotation.</text>
</comment>
<feature type="domain" description="Cadherin" evidence="21">
    <location>
        <begin position="718"/>
        <end position="822"/>
    </location>
</feature>
<dbReference type="FunFam" id="2.60.40.60:FF:000066">
    <property type="entry name" value="FAT atypical cadherin 1"/>
    <property type="match status" value="1"/>
</dbReference>
<dbReference type="InterPro" id="IPR001791">
    <property type="entry name" value="Laminin_G"/>
</dbReference>
<dbReference type="PRINTS" id="PR00205">
    <property type="entry name" value="CADHERIN"/>
</dbReference>
<dbReference type="FunFam" id="2.60.40.60:FF:000051">
    <property type="entry name" value="FAT atypical cadherin 1"/>
    <property type="match status" value="1"/>
</dbReference>
<feature type="compositionally biased region" description="Pro residues" evidence="16">
    <location>
        <begin position="4321"/>
        <end position="4339"/>
    </location>
</feature>
<feature type="disulfide bond" evidence="15">
    <location>
        <begin position="3964"/>
        <end position="3973"/>
    </location>
</feature>
<feature type="domain" description="Cadherin" evidence="21">
    <location>
        <begin position="3024"/>
        <end position="3125"/>
    </location>
</feature>
<evidence type="ECO:0000256" key="9">
    <source>
        <dbReference type="ARBA" id="ARBA00022889"/>
    </source>
</evidence>
<dbReference type="InterPro" id="IPR015919">
    <property type="entry name" value="Cadherin-like_sf"/>
</dbReference>
<feature type="domain" description="Cadherin" evidence="21">
    <location>
        <begin position="3336"/>
        <end position="3431"/>
    </location>
</feature>
<protein>
    <recommendedName>
        <fullName evidence="24">Protocadherin Fat 1</fullName>
    </recommendedName>
</protein>
<dbReference type="FunFam" id="2.60.40.60:FF:000061">
    <property type="entry name" value="FAT atypical cadherin 3"/>
    <property type="match status" value="2"/>
</dbReference>
<feature type="domain" description="EGF-like" evidence="20">
    <location>
        <begin position="3975"/>
        <end position="4011"/>
    </location>
</feature>
<dbReference type="FunFam" id="2.60.40.60:FF:000058">
    <property type="entry name" value="FAT atypical cadherin 3"/>
    <property type="match status" value="1"/>
</dbReference>
<feature type="domain" description="Cadherin" evidence="21">
    <location>
        <begin position="3231"/>
        <end position="3335"/>
    </location>
</feature>
<evidence type="ECO:0000256" key="6">
    <source>
        <dbReference type="ARBA" id="ARBA00022729"/>
    </source>
</evidence>
<dbReference type="SUPFAM" id="SSF57184">
    <property type="entry name" value="Growth factor receptor domain"/>
    <property type="match status" value="1"/>
</dbReference>
<feature type="domain" description="Cadherin" evidence="21">
    <location>
        <begin position="1359"/>
        <end position="1456"/>
    </location>
</feature>
<feature type="domain" description="Cadherin" evidence="21">
    <location>
        <begin position="3447"/>
        <end position="3533"/>
    </location>
</feature>
<evidence type="ECO:0000256" key="18">
    <source>
        <dbReference type="SAM" id="SignalP"/>
    </source>
</evidence>
<dbReference type="PROSITE" id="PS00232">
    <property type="entry name" value="CADHERIN_1"/>
    <property type="match status" value="13"/>
</dbReference>
<dbReference type="FunFam" id="2.60.40.60:FF:000067">
    <property type="entry name" value="FAT atypical cadherin 1"/>
    <property type="match status" value="1"/>
</dbReference>
<feature type="domain" description="Cadherin" evidence="21">
    <location>
        <begin position="464"/>
        <end position="569"/>
    </location>
</feature>
<feature type="domain" description="EGF-like" evidence="20">
    <location>
        <begin position="3676"/>
        <end position="3713"/>
    </location>
</feature>
<dbReference type="InterPro" id="IPR002126">
    <property type="entry name" value="Cadherin-like_dom"/>
</dbReference>
<keyword evidence="13" id="KW-0325">Glycoprotein</keyword>
<dbReference type="PROSITE" id="PS00010">
    <property type="entry name" value="ASX_HYDROXYL"/>
    <property type="match status" value="1"/>
</dbReference>
<dbReference type="Gene3D" id="2.10.25.10">
    <property type="entry name" value="Laminin"/>
    <property type="match status" value="4"/>
</dbReference>
<dbReference type="PROSITE" id="PS50268">
    <property type="entry name" value="CADHERIN_2"/>
    <property type="match status" value="32"/>
</dbReference>
<evidence type="ECO:0008006" key="24">
    <source>
        <dbReference type="Google" id="ProtNLM"/>
    </source>
</evidence>
<dbReference type="FunFam" id="2.60.40.60:FF:000041">
    <property type="entry name" value="FAT atypical cadherin 1"/>
    <property type="match status" value="1"/>
</dbReference>
<sequence length="4474" mass="494289">MGRHLASRLLLLLLLQHFRDSDGSQTLDHSPIQFTHFQYNVTVHENSAAKTYVGHPVKMGIYITNPLWELRYKIVSGDNENLFKAEEYILGDFCFLRIRTKGGNTAILNREVKDHYTLIVKAVEKTTNAEARTKVRVQVLDTNDLRPLFSPTSYSVSLPENTAIRTSIARVSATDADIGTNGEFYYSFKDRTDMFAIHPTSGAVVLTGRLDYTEAKLYELEILAVDRGMKLYGSSGISSMAKLTVHIEQANACPPVITAVTLSPSELDKDPTYAIVTVEDCDQGANGEIASLSIVAGDLLQQFRTVRASPGSKEYKLKAVGGIDWDSHPFGYNLTLQAKDKGTPPQFSSVKVIHVASPQFKAGPVRFEKEVYRAEISEFAPSSTPVVMVKATPSYSHLRYVFKSTPGKAKFSINPNTGLISILEPIKRQQASHFELEVTTSDRKASTRVLVKVLSANSHPPEFTQTAYRASFDENVPIGTTVMSVSAVDPDEGENGYVTYSIANVNHVPFVIDHFSGAVSTSENLDYELMPRVYTLRIRASDWGLPYRREVEILATVTLNNLNDNTPLFEKINCEGTIPRDLGVGEQITTVSAIDADELQLVRYQIEAGNELDLFSLNPTSGVLSLKQSLMDGFGAKVSFHSLRITATDGENFATPLYINITVAALRKPVNLQCEETGVAKMLAEKLLQANKLHSQGEAEDVFFDSHSVNAHAPQFRSTLPAGIEVKENRPVGSSVIFMNATDLDTGFNGKLVYAISGGNEDSCFIIDMETGVLKILSPLDRETTDRYSLNITVSDLGLPQKAAWRLLEIRVLDANDNPPEFLQESYFVEVSEDKEINSEIIQVEATDKDLGPNGHVMYSILTDTDKFSIDSMTGVVKIVNPLDREEQHVHYLKIEARDQAREEPQLLSTVLLKVSLEDVNDNPPKFIPPNYRVKVREDLPEGTIIMWLEAYDPDLGQSSQVRYSLLDAGEGNFEVDKLSGAVRIVQQLDFEKKQVYNLTVRAKDKGKPISLSSTCYVEVEVIDVNENLHPPVFPSFVEKGAVKENVPIGSSVMKVSAHDEDTGRDGEIHYSIRDGSGVGVFKIDEETGVIETSDRLDRESTSHYWLTIYASDQGVVPLSSFVEVYIEVEDVNDNAPQTSEPVYYPEIMENSPKDVSVVQIEAFDPDSSSDDKLTYKITSGNPQGFFSISPKTGLITTTSRKLDREQQDEHILEVTVTDNGSPPKSTIARVIVKILDENDNKPQFLQKFYKIRLPEREKPERERSSKREPLYRVIATDKDEGPNAEISYSIEEGNEHGKFFIEPKTGVVLSKKFSAAGEYDILSIKAVDNGRPQKSSTTRLHIEWISKPKPSLEPIAFEESFFTFTVMESDPVAHMIGVITVEPPGIPLWFDIIGGNYDSHFDVDKGTGTIIIAKPLDAEQKSNYNLTVEATDGTTTILTQVFIKVIDTNDHRPQFSTSKYEVVIPEDTVPETEILQISAMDKDEKNKLIYTLQSSIDPLSLKKFRLDPATGSLYTSEKLDHEAIHQHVLTVMVRDQDVPVKRNFARIIVNVSDTNDHAPWFTSSSYEGRVYESAAIGSVVLQVTALDKDKGKNAEVLYSIESGNIGNSFTIDPILGSIKTAKELDRSKQVEYDLMVKATDKGNPPMSEMTSVRIFVTIADNASPKFTSKEYSFEISETISIGSFVGMVTAHSQSSVIYEIKDGNIADAFDINPHSGSIITQKALDFETLPVYTLTIQGTNMAGLSTNTTVLVHLQDENDNSPVFMQSEYTGLVSESASINSVVLTDRNVPLVIRATDADKESNALLVYHIVEPSIHKYFAIDSSTGAIHTVLSLDYEETSTFHFTVQVHDMGIPRLFAEYAANVTIHVIDINDCPPVFSKSLYEASLLLPTYKGVKVITVNATDADSSAFSQLMYSITEGNIGEKFSMDPKTGTVTVQNTTHLRSRYELTVRASDGRFASFTSVKINVRESKESQLKFTQDFYSATVKENSTEAKTLAVITAIGNPINEPLFYHILNPDRRFKISRTSGVLSTTGIPFDREQLETFDVVVEVTQERKPSAVAHVVVKVFIEDQNDNAPVFVNLPYYAVVKVDTAVGQIIRYVTAIDRDSGRNGEVHYYLKEHHEHFQIGSSGEISLKKPFEPDTLNKEYLITVVAKDGGSPAFSAEVIVPITVMNKAMPVFEKPFYSAEIPENIQVHSPVVHVQANSPEGLKVFYSITDGDPFSQFTINFNTGVINVIAPLDFESHPAYKLSIRATDSLTGAHAEVFVDIVVEDINDNPPVFVQQSYAATLSEATVIGTSVVQVRATDSDSEPNRGISYHMFGNHSKSHDHFHIDSSTGLISLVRTLDYEQFQQHKIFVRAVDGGMPPLSSEVIVTVDVTDLNDHSPLFDQPVYEAKISEHAAHGHFVTCVKAYDADSSDIDKLEYSILSGNDHKNFVVDGRTGIITLANLRRQALKPSYTLQVSVSDGVFRSSAQVHVTVIGGNLHSPVFLQNEYEVELAENAPLHTLVTEVKATDGDSGIYGQVTYHIINDFAKDRFYTNERGQIFTLEKLDRETPAEKVIPIRFMAKDAGGKVAFCTINVILTDDNDNAPQFRATKFEVNIGSNVPKGTSVIKVLASDADEGSNADVTYAIEADSENVKENLEINRLSGIITTKESLVGLENEVFTFFVRAVDNGSPPKESVVPVYVKVLPPELRLPRFSEPFYTYTVSEDVPIGTEIDLIRAEHSGTVLYSLVKGNTPESNRDEFFVIDKQSGRLKLEKSLDHEATKWYQFSVLARCSHDDYEVVASVDVSIQVKDANDNSPVLESNPYEAFIVENLPAGSRVIQIRASDLDSGTNGQVMYNLDQSQSVEVIESFAINMETGWITTLKELDHEKRDRYQIKVVASDLGEKVQLSSTAIVDVTVTDVNDSPPRFTAEIYKGTVSEDDPPGGVIAILSTTDADSEEINRQVTYYITGGDPLGQFAVENIQNEWKVYVKKPLDREKRDNYLLTITATDGTFSSKAIVEVKVLDANDNSPICEKTLYSDMIPEDAFPGKLIMQVSATDADIRSNAEITYTLFGPGAEKFKLNPDTGELKTSAPLDREEQATYNLLVKATDGGGRFCQANIVLTLEDVNDNAPEFSADPYTITVFENTEPGTLLTRVQATDADAGLNRKISYSLIDSADGQFSINEVSGIIQLEKPLDRELQAVYTLSLKAVDHGLPRRLTATGTVVVSVLDINDNPPVFEYREYGATVSEDVLIGTEVLQVYAASRDIEANAEITYSIISGNEHGKFSIDSKTGAIFIIENLDYESSHEYYLTVEATDGGTPSLSDVATVNINVTDINDNTPVFSQDTYTAVISEDAVLEQSVITVMADDADGPSNSHIHYSIIDGNQGSPFTIDPARGEVKVTRLLDREAVADNGKPPLSSLTYIDIRVIEESVYPPAILPLEVFITAVGEEYAGGVIGKIHATDQDVYDTLTYSLDPQMDTLFSVSSTGGKLIAHKKLDIGQYLLNVSVTDGRFTTAADITVHVRQVTQEMLNQTVAVRFANLTPEDFVGDYWRNFQRALRNVLGVRRHDIQIVSLQPADPHPHLDVLLFVEKAGSSQVSTRQLLHKMNASVTDLEEIIGVRILDVFQKLCAGLDCPWRFCDEKVSVDENVMSTHSTARLSFVTPRHRRTAVCLCKEGKCPVVHHGCEDSPCPEGSECVSDPLEEKYTCVCPGGKFGQCPGSSSVTFTGNSFVKYRLMENENKLEMKLTMRLRTYSSHAVVMYARGTDYSILEIHSGRLQYKFDCGSGPGIVSVQSIQVNDGLWHAVSLEVNGNYARLVLDQVHTASGTAPGTLKTLNLDNHVFFGGHIRQQGSRHGRSPQVGNGFRGCMDSIYLNGQELPLNNKPRSYAHIEESVDVSPGCLLTATEDCSSSPCQNGGVCNPSPTGGYYCKCSALYIGPYCEVSVNPCSSNPCLYGGTCIVDNGDFICQCRGLYTGQRCQLSPYCKDEPCKNGGTCFDSLDGAVCQCDSGFRGERCQSDVDECAGNPCHNGALCENTHGSYHCNCSHEYRGRHCEDVAPNQYVSTPWNIGLAEGIGIVVFITGIFLLVVVFVFCRKMISRKKKHQPEPEDKHLGPGAAFLQRPYFDSKLNKNIYSDIPPQVPVRPISYTPSIPSDSRNNLDRNSFEGSAIPEHPEFSTFNPESVHGHRKAVAVCSVAPNLPPPPPSNSPSDSDSIQKPNWDFDYDTKVVDLDPCLSKKPLEEKPSHPCSARESLSEVQSLSSFQSESCDDNGYHWDTSDWMPSVPLPDIQEFPNYEVIDEQTPLYSADPNAIDTDYYPGGYDIESDFPPPPEDFPAPDELPPLPPEFSDQFESIHPPRDMPAAGSLGSSSRNRQRFNLNQYLPNFYPVDMSEPHKAGPGENSTRREPYAAYPPGYQRTFEAPTVENLPMSTYASTASCSDVSACCEVESEVMMSDYESGDDGHLEEVTIPPLDSRQHTEV</sequence>
<dbReference type="FunFam" id="2.60.40.60:FF:000013">
    <property type="entry name" value="Cadherin EGF LAG seven-pass G-type receptor"/>
    <property type="match status" value="2"/>
</dbReference>
<dbReference type="FunFam" id="2.10.25.10:FF:000154">
    <property type="entry name" value="FAT atypical cadherin 1"/>
    <property type="match status" value="1"/>
</dbReference>
<evidence type="ECO:0000256" key="12">
    <source>
        <dbReference type="ARBA" id="ARBA00023157"/>
    </source>
</evidence>
<feature type="domain" description="Cadherin" evidence="21">
    <location>
        <begin position="2391"/>
        <end position="2492"/>
    </location>
</feature>
<evidence type="ECO:0000256" key="14">
    <source>
        <dbReference type="PROSITE-ProRule" id="PRU00043"/>
    </source>
</evidence>
<feature type="region of interest" description="Disordered" evidence="16">
    <location>
        <begin position="4189"/>
        <end position="4213"/>
    </location>
</feature>
<dbReference type="FunFam" id="2.60.40.60:FF:000033">
    <property type="entry name" value="FAT atypical cadherin 1"/>
    <property type="match status" value="1"/>
</dbReference>
<dbReference type="FunFam" id="2.60.40.60:FF:000065">
    <property type="entry name" value="FAT atypical cadherin 1"/>
    <property type="match status" value="1"/>
</dbReference>
<evidence type="ECO:0000256" key="7">
    <source>
        <dbReference type="ARBA" id="ARBA00022737"/>
    </source>
</evidence>
<dbReference type="SUPFAM" id="SSF49313">
    <property type="entry name" value="Cadherin-like"/>
    <property type="match status" value="32"/>
</dbReference>
<feature type="domain" description="Cadherin" evidence="21">
    <location>
        <begin position="2704"/>
        <end position="2809"/>
    </location>
</feature>
<feature type="domain" description="Cadherin" evidence="21">
    <location>
        <begin position="150"/>
        <end position="257"/>
    </location>
</feature>
<evidence type="ECO:0000259" key="20">
    <source>
        <dbReference type="PROSITE" id="PS50026"/>
    </source>
</evidence>
<keyword evidence="8 14" id="KW-0106">Calcium</keyword>
<reference evidence="22" key="1">
    <citation type="submission" date="2025-08" db="UniProtKB">
        <authorList>
            <consortium name="Ensembl"/>
        </authorList>
    </citation>
    <scope>IDENTIFICATION</scope>
</reference>
<dbReference type="FunFam" id="2.60.40.60:FF:000053">
    <property type="entry name" value="FAT atypical cadherin 3"/>
    <property type="match status" value="1"/>
</dbReference>
<dbReference type="Ensembl" id="ENSSSCT00040039290.1">
    <property type="protein sequence ID" value="ENSSSCP00040016464.1"/>
    <property type="gene ID" value="ENSSSCG00040029148.1"/>
</dbReference>
<feature type="transmembrane region" description="Helical" evidence="17">
    <location>
        <begin position="4068"/>
        <end position="4088"/>
    </location>
</feature>
<keyword evidence="12 15" id="KW-1015">Disulfide bond</keyword>
<feature type="domain" description="Cadherin" evidence="21">
    <location>
        <begin position="1880"/>
        <end position="1979"/>
    </location>
</feature>
<keyword evidence="5 17" id="KW-0812">Transmembrane</keyword>
<evidence type="ECO:0000256" key="17">
    <source>
        <dbReference type="SAM" id="Phobius"/>
    </source>
</evidence>
<dbReference type="PROSITE" id="PS00022">
    <property type="entry name" value="EGF_1"/>
    <property type="match status" value="4"/>
</dbReference>
<dbReference type="Pfam" id="PF02210">
    <property type="entry name" value="Laminin_G_2"/>
    <property type="match status" value="1"/>
</dbReference>
<feature type="region of interest" description="Disordered" evidence="16">
    <location>
        <begin position="4450"/>
        <end position="4474"/>
    </location>
</feature>
<feature type="domain" description="Cadherin" evidence="21">
    <location>
        <begin position="2183"/>
        <end position="2283"/>
    </location>
</feature>
<name>A0A8D1K884_PIG</name>
<dbReference type="FunFam" id="2.60.40.60:FF:000015">
    <property type="entry name" value="FAT atypical cadherin 1"/>
    <property type="match status" value="1"/>
</dbReference>
<evidence type="ECO:0000256" key="1">
    <source>
        <dbReference type="ARBA" id="ARBA00004162"/>
    </source>
</evidence>
<dbReference type="CDD" id="cd00054">
    <property type="entry name" value="EGF_CA"/>
    <property type="match status" value="4"/>
</dbReference>
<dbReference type="InterPro" id="IPR009030">
    <property type="entry name" value="Growth_fac_rcpt_cys_sf"/>
</dbReference>
<dbReference type="FunFam" id="2.60.40.60:FF:000021">
    <property type="entry name" value="FAT atypical cadherin 1"/>
    <property type="match status" value="3"/>
</dbReference>
<dbReference type="SMART" id="SM00112">
    <property type="entry name" value="CA"/>
    <property type="match status" value="33"/>
</dbReference>
<dbReference type="InterPro" id="IPR018097">
    <property type="entry name" value="EGF_Ca-bd_CS"/>
</dbReference>
<evidence type="ECO:0000256" key="5">
    <source>
        <dbReference type="ARBA" id="ARBA00022692"/>
    </source>
</evidence>
<dbReference type="FunFam" id="2.60.40.60:FF:000080">
    <property type="entry name" value="FAT atypical cadherin 1"/>
    <property type="match status" value="1"/>
</dbReference>
<evidence type="ECO:0000256" key="8">
    <source>
        <dbReference type="ARBA" id="ARBA00022837"/>
    </source>
</evidence>
<dbReference type="PROSITE" id="PS01187">
    <property type="entry name" value="EGF_CA"/>
    <property type="match status" value="1"/>
</dbReference>
<dbReference type="GO" id="GO:0007156">
    <property type="term" value="P:homophilic cell adhesion via plasma membrane adhesion molecules"/>
    <property type="evidence" value="ECO:0007669"/>
    <property type="project" value="InterPro"/>
</dbReference>
<evidence type="ECO:0000256" key="15">
    <source>
        <dbReference type="PROSITE-ProRule" id="PRU00076"/>
    </source>
</evidence>
<evidence type="ECO:0000256" key="16">
    <source>
        <dbReference type="SAM" id="MobiDB-lite"/>
    </source>
</evidence>
<feature type="domain" description="Cadherin" evidence="21">
    <location>
        <begin position="1563"/>
        <end position="1667"/>
    </location>
</feature>
<dbReference type="CDD" id="cd00110">
    <property type="entry name" value="LamG"/>
    <property type="match status" value="1"/>
</dbReference>
<feature type="domain" description="Cadherin" evidence="21">
    <location>
        <begin position="1980"/>
        <end position="2081"/>
    </location>
</feature>
<dbReference type="Gene3D" id="2.60.120.200">
    <property type="match status" value="1"/>
</dbReference>
<feature type="disulfide bond" evidence="15">
    <location>
        <begin position="4039"/>
        <end position="4048"/>
    </location>
</feature>
<dbReference type="SMART" id="SM00181">
    <property type="entry name" value="EGF"/>
    <property type="match status" value="5"/>
</dbReference>
<dbReference type="CDD" id="cd11304">
    <property type="entry name" value="Cadherin_repeat"/>
    <property type="match status" value="32"/>
</dbReference>
<feature type="domain" description="EGF-like" evidence="20">
    <location>
        <begin position="4013"/>
        <end position="4049"/>
    </location>
</feature>
<comment type="subcellular location">
    <subcellularLocation>
        <location evidence="1">Cell membrane</location>
        <topology evidence="1">Single-pass membrane protein</topology>
    </subcellularLocation>
    <subcellularLocation>
        <location evidence="2">Membrane</location>
        <topology evidence="2">Single-pass type I membrane protein</topology>
    </subcellularLocation>
</comment>
<feature type="domain" description="Cadherin" evidence="21">
    <location>
        <begin position="368"/>
        <end position="463"/>
    </location>
</feature>
<dbReference type="GO" id="GO:0009653">
    <property type="term" value="P:anatomical structure morphogenesis"/>
    <property type="evidence" value="ECO:0007669"/>
    <property type="project" value="UniProtKB-ARBA"/>
</dbReference>
<dbReference type="FunFam" id="2.60.40.60:FF:000039">
    <property type="entry name" value="FAT atypical cadherin 3"/>
    <property type="match status" value="1"/>
</dbReference>
<feature type="domain" description="Cadherin" evidence="21">
    <location>
        <begin position="1668"/>
        <end position="1765"/>
    </location>
</feature>
<dbReference type="Pfam" id="PF00028">
    <property type="entry name" value="Cadherin"/>
    <property type="match status" value="27"/>
</dbReference>
<feature type="domain" description="Cadherin" evidence="21">
    <location>
        <begin position="2493"/>
        <end position="2596"/>
    </location>
</feature>
<dbReference type="PANTHER" id="PTHR24025:SF25">
    <property type="entry name" value="FAT ATYPICAL CADHERIN 1"/>
    <property type="match status" value="1"/>
</dbReference>
<dbReference type="GO" id="GO:0005509">
    <property type="term" value="F:calcium ion binding"/>
    <property type="evidence" value="ECO:0007669"/>
    <property type="project" value="UniProtKB-UniRule"/>
</dbReference>
<evidence type="ECO:0000259" key="21">
    <source>
        <dbReference type="PROSITE" id="PS50268"/>
    </source>
</evidence>
<dbReference type="FunFam" id="2.10.25.10:FF:000057">
    <property type="entry name" value="protocadherin Fat 1 isoform X2"/>
    <property type="match status" value="1"/>
</dbReference>
<dbReference type="FunFam" id="2.60.40.60:FF:000059">
    <property type="entry name" value="FAT atypical cadherin 3"/>
    <property type="match status" value="1"/>
</dbReference>
<dbReference type="PROSITE" id="PS50026">
    <property type="entry name" value="EGF_3"/>
    <property type="match status" value="5"/>
</dbReference>
<keyword evidence="10 17" id="KW-1133">Transmembrane helix</keyword>
<feature type="domain" description="Cadherin" evidence="21">
    <location>
        <begin position="577"/>
        <end position="671"/>
    </location>
</feature>
<organism evidence="22 23">
    <name type="scientific">Sus scrofa</name>
    <name type="common">Pig</name>
    <dbReference type="NCBI Taxonomy" id="9823"/>
    <lineage>
        <taxon>Eukaryota</taxon>
        <taxon>Metazoa</taxon>
        <taxon>Chordata</taxon>
        <taxon>Craniata</taxon>
        <taxon>Vertebrata</taxon>
        <taxon>Euteleostomi</taxon>
        <taxon>Mammalia</taxon>
        <taxon>Eutheria</taxon>
        <taxon>Laurasiatheria</taxon>
        <taxon>Artiodactyla</taxon>
        <taxon>Suina</taxon>
        <taxon>Suidae</taxon>
        <taxon>Sus</taxon>
    </lineage>
</organism>
<keyword evidence="11 17" id="KW-0472">Membrane</keyword>
<feature type="domain" description="Cadherin" evidence="21">
    <location>
        <begin position="1043"/>
        <end position="1139"/>
    </location>
</feature>
<feature type="domain" description="Cadherin" evidence="21">
    <location>
        <begin position="2284"/>
        <end position="2390"/>
    </location>
</feature>
<dbReference type="FunFam" id="2.60.40.60:FF:000032">
    <property type="entry name" value="FAT atypical cadherin 1"/>
    <property type="match status" value="1"/>
</dbReference>
<dbReference type="FunFam" id="2.60.40.60:FF:000026">
    <property type="entry name" value="FAT atypical cadherin 1"/>
    <property type="match status" value="2"/>
</dbReference>
<evidence type="ECO:0000256" key="11">
    <source>
        <dbReference type="ARBA" id="ARBA00023136"/>
    </source>
</evidence>
<dbReference type="Pfam" id="PF07645">
    <property type="entry name" value="EGF_CA"/>
    <property type="match status" value="1"/>
</dbReference>
<evidence type="ECO:0000256" key="4">
    <source>
        <dbReference type="ARBA" id="ARBA00022536"/>
    </source>
</evidence>
<dbReference type="FunFam" id="2.60.120.200:FF:000024">
    <property type="entry name" value="FAT atypical cadherin 1"/>
    <property type="match status" value="1"/>
</dbReference>